<dbReference type="RefSeq" id="WP_089380268.1">
    <property type="nucleotide sequence ID" value="NZ_FZNT01000002.1"/>
</dbReference>
<keyword evidence="2" id="KW-1185">Reference proteome</keyword>
<dbReference type="EMBL" id="FZNT01000002">
    <property type="protein sequence ID" value="SNR37388.1"/>
    <property type="molecule type" value="Genomic_DNA"/>
</dbReference>
<name>A0A238VT28_9FLAO</name>
<dbReference type="Proteomes" id="UP000198384">
    <property type="component" value="Unassembled WGS sequence"/>
</dbReference>
<dbReference type="AlphaFoldDB" id="A0A238VT28"/>
<gene>
    <name evidence="1" type="ORF">SAMN06265371_10250</name>
</gene>
<sequence>MKKWSFIFMVAVLLSSCVGDTLPKPKSYLKLHYPIATYKQVQSNCPYTFEASTQAKVELKNNCWAKIEYPNLKATIHITYRSVDNNLNDILKEVEKLTFEHTIKADVISDRPYNDEEKKVYAKLYNIEGNVATNVQFRATDSLNHVLSGALYFYTKPNYDSIVPAIKYIEKDMMKLVESLEWK</sequence>
<dbReference type="OrthoDB" id="679501at2"/>
<dbReference type="NCBIfam" id="TIGR03512">
    <property type="entry name" value="GldD_lipo"/>
    <property type="match status" value="1"/>
</dbReference>
<protein>
    <submittedName>
        <fullName evidence="1">Protein involved in gliding motility GldD</fullName>
    </submittedName>
</protein>
<reference evidence="1 2" key="1">
    <citation type="submission" date="2017-06" db="EMBL/GenBank/DDBJ databases">
        <authorList>
            <person name="Kim H.J."/>
            <person name="Triplett B.A."/>
        </authorList>
    </citation>
    <scope>NUCLEOTIDE SEQUENCE [LARGE SCALE GENOMIC DNA]</scope>
    <source>
        <strain evidence="1 2">DSM 29150</strain>
    </source>
</reference>
<dbReference type="PROSITE" id="PS51257">
    <property type="entry name" value="PROKAR_LIPOPROTEIN"/>
    <property type="match status" value="1"/>
</dbReference>
<accession>A0A238VT28</accession>
<evidence type="ECO:0000313" key="2">
    <source>
        <dbReference type="Proteomes" id="UP000198384"/>
    </source>
</evidence>
<dbReference type="Pfam" id="PF25593">
    <property type="entry name" value="GldD_lipo"/>
    <property type="match status" value="1"/>
</dbReference>
<dbReference type="InterPro" id="IPR019850">
    <property type="entry name" value="GldD-like"/>
</dbReference>
<organism evidence="1 2">
    <name type="scientific">Lutibacter agarilyticus</name>
    <dbReference type="NCBI Taxonomy" id="1109740"/>
    <lineage>
        <taxon>Bacteria</taxon>
        <taxon>Pseudomonadati</taxon>
        <taxon>Bacteroidota</taxon>
        <taxon>Flavobacteriia</taxon>
        <taxon>Flavobacteriales</taxon>
        <taxon>Flavobacteriaceae</taxon>
        <taxon>Lutibacter</taxon>
    </lineage>
</organism>
<proteinExistence type="predicted"/>
<evidence type="ECO:0000313" key="1">
    <source>
        <dbReference type="EMBL" id="SNR37388.1"/>
    </source>
</evidence>